<keyword evidence="3" id="KW-1185">Reference proteome</keyword>
<dbReference type="Proteomes" id="UP000184330">
    <property type="component" value="Unassembled WGS sequence"/>
</dbReference>
<evidence type="ECO:0000313" key="2">
    <source>
        <dbReference type="EMBL" id="CZR54800.1"/>
    </source>
</evidence>
<evidence type="ECO:0000256" key="1">
    <source>
        <dbReference type="SAM" id="Coils"/>
    </source>
</evidence>
<organism evidence="2 3">
    <name type="scientific">Phialocephala subalpina</name>
    <dbReference type="NCBI Taxonomy" id="576137"/>
    <lineage>
        <taxon>Eukaryota</taxon>
        <taxon>Fungi</taxon>
        <taxon>Dikarya</taxon>
        <taxon>Ascomycota</taxon>
        <taxon>Pezizomycotina</taxon>
        <taxon>Leotiomycetes</taxon>
        <taxon>Helotiales</taxon>
        <taxon>Mollisiaceae</taxon>
        <taxon>Phialocephala</taxon>
        <taxon>Phialocephala fortinii species complex</taxon>
    </lineage>
</organism>
<proteinExistence type="predicted"/>
<gene>
    <name evidence="2" type="ORF">PAC_04684</name>
</gene>
<keyword evidence="1" id="KW-0175">Coiled coil</keyword>
<dbReference type="EMBL" id="FJOG01000005">
    <property type="protein sequence ID" value="CZR54800.1"/>
    <property type="molecule type" value="Genomic_DNA"/>
</dbReference>
<evidence type="ECO:0000313" key="3">
    <source>
        <dbReference type="Proteomes" id="UP000184330"/>
    </source>
</evidence>
<dbReference type="AlphaFoldDB" id="A0A1L7WPU5"/>
<reference evidence="2 3" key="1">
    <citation type="submission" date="2016-03" db="EMBL/GenBank/DDBJ databases">
        <authorList>
            <person name="Ploux O."/>
        </authorList>
    </citation>
    <scope>NUCLEOTIDE SEQUENCE [LARGE SCALE GENOMIC DNA]</scope>
    <source>
        <strain evidence="2 3">UAMH 11012</strain>
    </source>
</reference>
<name>A0A1L7WPU5_9HELO</name>
<protein>
    <submittedName>
        <fullName evidence="2">Uncharacterized protein</fullName>
    </submittedName>
</protein>
<dbReference type="OrthoDB" id="3535372at2759"/>
<feature type="coiled-coil region" evidence="1">
    <location>
        <begin position="145"/>
        <end position="261"/>
    </location>
</feature>
<accession>A0A1L7WPU5</accession>
<sequence length="467" mass="53121">MSLFIDRDLQQTLGRILNRPLALSRSYPNRRRLILSILDDEIRVSDGIFTEIHRIMSTTTEIVAPATPSTVLSLCPESPQSFYVTPTKIDDKQAQVTINPHNKVEKVRAELEIATKEAEIYTLSKTLEKKLAVVQELEGESDYELKALEVKLAELKKEYEVMEGGLREAEGMKQNHVLAVHLSKDDGDKVNLRKAELEIMKMKSTMVEKEIEVMEAELEIKEHIAKKAGCNTKLVDAQVEVDALKQKLSELNKDVATAKSDFDEKYTAGFGTGSALGATVETNGDSPQVQALKEQIDHMKPLYWVGHGIRSRNLEFMAYKSKAGYRMDQAIVNEGLECYRYSKVVADAVMYLEICPCKRVLYDEFELFYGVPAEVIWEKRHFTIFTNLIGWKQDMVTLARAYKSESLKPALDKLLDKMYPSFELTCDADVNKDPELVKTYELVKKERQKAFATDNLGARDRRTNNRS</sequence>